<dbReference type="NCBIfam" id="TIGR00211">
    <property type="entry name" value="glyS"/>
    <property type="match status" value="1"/>
</dbReference>
<evidence type="ECO:0000256" key="10">
    <source>
        <dbReference type="ARBA" id="ARBA00047937"/>
    </source>
</evidence>
<keyword evidence="6 11" id="KW-0547">Nucleotide-binding</keyword>
<keyword evidence="7 11" id="KW-0067">ATP-binding</keyword>
<keyword evidence="5 11" id="KW-0436">Ligase</keyword>
<dbReference type="EC" id="6.1.1.14" evidence="11"/>
<dbReference type="GO" id="GO:0005829">
    <property type="term" value="C:cytosol"/>
    <property type="evidence" value="ECO:0007669"/>
    <property type="project" value="TreeGrafter"/>
</dbReference>
<sequence length="698" mass="75827">MSPLPVADLLVEIGTEELPPSALAGLSEAFRDALLKQLDEARLAHGEAHAFASPRRLAVTIAALATAQPDEQVTRRGPAVKAAFDAEGAATKAALGFAQSCGVEVAALEREETPKGAWLCYRHQVSGEPAAALLPGLIEQALAALPIPKRMRWGDRSVEFVRPVHWVCVLLGEALVPGQVLGLAIDRLTRGHRFHHPEAISLAAPGDYLAALRAARVEPDLATRRRSIREQVEALAAEAGGAAMIDDAVLDEVTALCEWPVALLGRFEAGFLEVPPEVLIETMQANQKYFPVLDGAGRLLPCFITVSNIESREPEQVRAGNERVIRPRFADAKFFWEQDLKTPLAERVAALQGIVFQHQLGTLLEKTERVVALSAWIAGEIGADVDETHRAARLAKADLVTQMVGEFGSLQGVMGRYYAQSAGEPAVIAEALEQHYWPKHAGDRLPETDLARAIAIADRVDTLVGIFAIGQRPTGVKDPYGLRRAAIAVLRLLIETPLALDLRTLLERAAAGYPSSIDAAGCIDEVLQYSIDRLKRYYADAENDRSADADVIAAVLALGLTQPLDIDRRIHAVQGFRGRPEAAALAAANKRTRNLLRKAPTAELGERIDPNLLQDAAERALVSALEAMMERVRTLLEQQDYEAALSELAGLRQVLDDFFEQVMVMAEEPDLRANRLAILKRLETLFLGVADISLLQAS</sequence>
<keyword evidence="4 11" id="KW-0963">Cytoplasm</keyword>
<evidence type="ECO:0000256" key="3">
    <source>
        <dbReference type="ARBA" id="ARBA00011209"/>
    </source>
</evidence>
<dbReference type="GO" id="GO:0006426">
    <property type="term" value="P:glycyl-tRNA aminoacylation"/>
    <property type="evidence" value="ECO:0007669"/>
    <property type="project" value="UniProtKB-UniRule"/>
</dbReference>
<evidence type="ECO:0000313" key="13">
    <source>
        <dbReference type="EMBL" id="MBK5930445.1"/>
    </source>
</evidence>
<dbReference type="InterPro" id="IPR015944">
    <property type="entry name" value="Gly-tRNA-synth_bsu"/>
</dbReference>
<dbReference type="InterPro" id="IPR008909">
    <property type="entry name" value="DALR_anticod-bd"/>
</dbReference>
<dbReference type="Gene3D" id="1.10.730.10">
    <property type="entry name" value="Isoleucyl-tRNA Synthetase, Domain 1"/>
    <property type="match status" value="1"/>
</dbReference>
<dbReference type="PANTHER" id="PTHR30075:SF2">
    <property type="entry name" value="GLYCINE--TRNA LIGASE, CHLOROPLASTIC_MITOCHONDRIAL 2"/>
    <property type="match status" value="1"/>
</dbReference>
<dbReference type="Proteomes" id="UP001296967">
    <property type="component" value="Unassembled WGS sequence"/>
</dbReference>
<evidence type="ECO:0000313" key="14">
    <source>
        <dbReference type="Proteomes" id="UP001296967"/>
    </source>
</evidence>
<keyword evidence="8 11" id="KW-0648">Protein biosynthesis</keyword>
<evidence type="ECO:0000256" key="8">
    <source>
        <dbReference type="ARBA" id="ARBA00022917"/>
    </source>
</evidence>
<evidence type="ECO:0000256" key="2">
    <source>
        <dbReference type="ARBA" id="ARBA00008226"/>
    </source>
</evidence>
<evidence type="ECO:0000256" key="11">
    <source>
        <dbReference type="HAMAP-Rule" id="MF_00255"/>
    </source>
</evidence>
<name>A0AAJ0UFD6_HALSE</name>
<dbReference type="PROSITE" id="PS50861">
    <property type="entry name" value="AA_TRNA_LIGASE_II_GLYAB"/>
    <property type="match status" value="1"/>
</dbReference>
<dbReference type="GO" id="GO:0006420">
    <property type="term" value="P:arginyl-tRNA aminoacylation"/>
    <property type="evidence" value="ECO:0007669"/>
    <property type="project" value="InterPro"/>
</dbReference>
<dbReference type="GO" id="GO:0005524">
    <property type="term" value="F:ATP binding"/>
    <property type="evidence" value="ECO:0007669"/>
    <property type="project" value="UniProtKB-UniRule"/>
</dbReference>
<feature type="domain" description="DALR anticodon binding" evidence="12">
    <location>
        <begin position="587"/>
        <end position="683"/>
    </location>
</feature>
<proteinExistence type="inferred from homology"/>
<organism evidence="13 14">
    <name type="scientific">Halochromatium salexigens</name>
    <name type="common">Chromatium salexigens</name>
    <dbReference type="NCBI Taxonomy" id="49447"/>
    <lineage>
        <taxon>Bacteria</taxon>
        <taxon>Pseudomonadati</taxon>
        <taxon>Pseudomonadota</taxon>
        <taxon>Gammaproteobacteria</taxon>
        <taxon>Chromatiales</taxon>
        <taxon>Chromatiaceae</taxon>
        <taxon>Halochromatium</taxon>
    </lineage>
</organism>
<dbReference type="Pfam" id="PF02092">
    <property type="entry name" value="tRNA_synt_2f"/>
    <property type="match status" value="1"/>
</dbReference>
<accession>A0AAJ0UFD6</accession>
<evidence type="ECO:0000256" key="5">
    <source>
        <dbReference type="ARBA" id="ARBA00022598"/>
    </source>
</evidence>
<evidence type="ECO:0000256" key="1">
    <source>
        <dbReference type="ARBA" id="ARBA00004496"/>
    </source>
</evidence>
<dbReference type="RefSeq" id="WP_201244868.1">
    <property type="nucleotide sequence ID" value="NZ_NHSF01000053.1"/>
</dbReference>
<dbReference type="GO" id="GO:0004814">
    <property type="term" value="F:arginine-tRNA ligase activity"/>
    <property type="evidence" value="ECO:0007669"/>
    <property type="project" value="InterPro"/>
</dbReference>
<evidence type="ECO:0000256" key="4">
    <source>
        <dbReference type="ARBA" id="ARBA00022490"/>
    </source>
</evidence>
<dbReference type="Pfam" id="PF05746">
    <property type="entry name" value="DALR_1"/>
    <property type="match status" value="1"/>
</dbReference>
<dbReference type="GO" id="GO:0004820">
    <property type="term" value="F:glycine-tRNA ligase activity"/>
    <property type="evidence" value="ECO:0007669"/>
    <property type="project" value="UniProtKB-UniRule"/>
</dbReference>
<comment type="caution">
    <text evidence="13">The sequence shown here is derived from an EMBL/GenBank/DDBJ whole genome shotgun (WGS) entry which is preliminary data.</text>
</comment>
<reference evidence="13" key="1">
    <citation type="submission" date="2017-05" db="EMBL/GenBank/DDBJ databases">
        <authorList>
            <person name="Imhoff J.F."/>
            <person name="Rahn T."/>
            <person name="Kuenzel S."/>
            <person name="Neulinger S.C."/>
        </authorList>
    </citation>
    <scope>NUCLEOTIDE SEQUENCE</scope>
    <source>
        <strain evidence="13">DSM 4395</strain>
    </source>
</reference>
<dbReference type="HAMAP" id="MF_00255">
    <property type="entry name" value="Gly_tRNA_synth_beta"/>
    <property type="match status" value="1"/>
</dbReference>
<keyword evidence="14" id="KW-1185">Reference proteome</keyword>
<dbReference type="EMBL" id="NHSF01000053">
    <property type="protein sequence ID" value="MBK5930445.1"/>
    <property type="molecule type" value="Genomic_DNA"/>
</dbReference>
<dbReference type="SUPFAM" id="SSF109604">
    <property type="entry name" value="HD-domain/PDEase-like"/>
    <property type="match status" value="1"/>
</dbReference>
<reference evidence="13" key="2">
    <citation type="journal article" date="2020" name="Microorganisms">
        <title>Osmotic Adaptation and Compatible Solute Biosynthesis of Phototrophic Bacteria as Revealed from Genome Analyses.</title>
        <authorList>
            <person name="Imhoff J.F."/>
            <person name="Rahn T."/>
            <person name="Kunzel S."/>
            <person name="Keller A."/>
            <person name="Neulinger S.C."/>
        </authorList>
    </citation>
    <scope>NUCLEOTIDE SEQUENCE</scope>
    <source>
        <strain evidence="13">DSM 4395</strain>
    </source>
</reference>
<dbReference type="PANTHER" id="PTHR30075">
    <property type="entry name" value="GLYCYL-TRNA SYNTHETASE"/>
    <property type="match status" value="1"/>
</dbReference>
<comment type="similarity">
    <text evidence="2 11">Belongs to the class-II aminoacyl-tRNA synthetase family.</text>
</comment>
<evidence type="ECO:0000259" key="12">
    <source>
        <dbReference type="Pfam" id="PF05746"/>
    </source>
</evidence>
<comment type="catalytic activity">
    <reaction evidence="10 11">
        <text>tRNA(Gly) + glycine + ATP = glycyl-tRNA(Gly) + AMP + diphosphate</text>
        <dbReference type="Rhea" id="RHEA:16013"/>
        <dbReference type="Rhea" id="RHEA-COMP:9664"/>
        <dbReference type="Rhea" id="RHEA-COMP:9683"/>
        <dbReference type="ChEBI" id="CHEBI:30616"/>
        <dbReference type="ChEBI" id="CHEBI:33019"/>
        <dbReference type="ChEBI" id="CHEBI:57305"/>
        <dbReference type="ChEBI" id="CHEBI:78442"/>
        <dbReference type="ChEBI" id="CHEBI:78522"/>
        <dbReference type="ChEBI" id="CHEBI:456215"/>
        <dbReference type="EC" id="6.1.1.14"/>
    </reaction>
</comment>
<evidence type="ECO:0000256" key="9">
    <source>
        <dbReference type="ARBA" id="ARBA00023146"/>
    </source>
</evidence>
<dbReference type="PRINTS" id="PR01045">
    <property type="entry name" value="TRNASYNTHGB"/>
</dbReference>
<comment type="subunit">
    <text evidence="3 11">Tetramer of two alpha and two beta subunits.</text>
</comment>
<protein>
    <recommendedName>
        <fullName evidence="11">Glycine--tRNA ligase beta subunit</fullName>
        <ecNumber evidence="11">6.1.1.14</ecNumber>
    </recommendedName>
    <alternativeName>
        <fullName evidence="11">Glycyl-tRNA synthetase beta subunit</fullName>
        <shortName evidence="11">GlyRS</shortName>
    </alternativeName>
</protein>
<dbReference type="InterPro" id="IPR006194">
    <property type="entry name" value="Gly-tRNA-synth_heterodimer"/>
</dbReference>
<evidence type="ECO:0000256" key="7">
    <source>
        <dbReference type="ARBA" id="ARBA00022840"/>
    </source>
</evidence>
<gene>
    <name evidence="11" type="primary">glyS</name>
    <name evidence="13" type="ORF">CCR82_07910</name>
</gene>
<dbReference type="AlphaFoldDB" id="A0AAJ0UFD6"/>
<comment type="subcellular location">
    <subcellularLocation>
        <location evidence="1 11">Cytoplasm</location>
    </subcellularLocation>
</comment>
<keyword evidence="9 11" id="KW-0030">Aminoacyl-tRNA synthetase</keyword>
<evidence type="ECO:0000256" key="6">
    <source>
        <dbReference type="ARBA" id="ARBA00022741"/>
    </source>
</evidence>